<proteinExistence type="predicted"/>
<organism evidence="2 3">
    <name type="scientific">Oedothorax gibbosus</name>
    <dbReference type="NCBI Taxonomy" id="931172"/>
    <lineage>
        <taxon>Eukaryota</taxon>
        <taxon>Metazoa</taxon>
        <taxon>Ecdysozoa</taxon>
        <taxon>Arthropoda</taxon>
        <taxon>Chelicerata</taxon>
        <taxon>Arachnida</taxon>
        <taxon>Araneae</taxon>
        <taxon>Araneomorphae</taxon>
        <taxon>Entelegynae</taxon>
        <taxon>Araneoidea</taxon>
        <taxon>Linyphiidae</taxon>
        <taxon>Erigoninae</taxon>
        <taxon>Oedothorax</taxon>
    </lineage>
</organism>
<dbReference type="AlphaFoldDB" id="A0AAV6TI11"/>
<keyword evidence="3" id="KW-1185">Reference proteome</keyword>
<name>A0AAV6TI11_9ARAC</name>
<dbReference type="EMBL" id="JAFNEN010004415">
    <property type="protein sequence ID" value="KAG8171106.1"/>
    <property type="molecule type" value="Genomic_DNA"/>
</dbReference>
<reference evidence="2 3" key="1">
    <citation type="journal article" date="2022" name="Nat. Ecol. Evol.">
        <title>A masculinizing supergene underlies an exaggerated male reproductive morph in a spider.</title>
        <authorList>
            <person name="Hendrickx F."/>
            <person name="De Corte Z."/>
            <person name="Sonet G."/>
            <person name="Van Belleghem S.M."/>
            <person name="Kostlbacher S."/>
            <person name="Vangestel C."/>
        </authorList>
    </citation>
    <scope>NUCLEOTIDE SEQUENCE [LARGE SCALE GENOMIC DNA]</scope>
    <source>
        <strain evidence="2">W744_W776</strain>
    </source>
</reference>
<dbReference type="Proteomes" id="UP000827092">
    <property type="component" value="Unassembled WGS sequence"/>
</dbReference>
<sequence length="89" mass="9823">MTIDLHVEPHYGHTPEFPLASSCPGLVPIFRRCQTCAAQTPPLPQVETRRVSGAAPPRGERGSRSGRPPRPCYFISPPGYYKTQTSRTC</sequence>
<comment type="caution">
    <text evidence="2">The sequence shown here is derived from an EMBL/GenBank/DDBJ whole genome shotgun (WGS) entry which is preliminary data.</text>
</comment>
<evidence type="ECO:0000256" key="1">
    <source>
        <dbReference type="SAM" id="MobiDB-lite"/>
    </source>
</evidence>
<feature type="region of interest" description="Disordered" evidence="1">
    <location>
        <begin position="41"/>
        <end position="71"/>
    </location>
</feature>
<evidence type="ECO:0000313" key="2">
    <source>
        <dbReference type="EMBL" id="KAG8171106.1"/>
    </source>
</evidence>
<accession>A0AAV6TI11</accession>
<protein>
    <submittedName>
        <fullName evidence="2">Uncharacterized protein</fullName>
    </submittedName>
</protein>
<gene>
    <name evidence="2" type="ORF">JTE90_006010</name>
</gene>
<evidence type="ECO:0000313" key="3">
    <source>
        <dbReference type="Proteomes" id="UP000827092"/>
    </source>
</evidence>